<organism evidence="2 3">
    <name type="scientific">Coleophoma cylindrospora</name>
    <dbReference type="NCBI Taxonomy" id="1849047"/>
    <lineage>
        <taxon>Eukaryota</taxon>
        <taxon>Fungi</taxon>
        <taxon>Dikarya</taxon>
        <taxon>Ascomycota</taxon>
        <taxon>Pezizomycotina</taxon>
        <taxon>Leotiomycetes</taxon>
        <taxon>Helotiales</taxon>
        <taxon>Dermateaceae</taxon>
        <taxon>Coleophoma</taxon>
    </lineage>
</organism>
<dbReference type="AlphaFoldDB" id="A0A3D8QPT9"/>
<dbReference type="Proteomes" id="UP000256645">
    <property type="component" value="Unassembled WGS sequence"/>
</dbReference>
<accession>A0A3D8QPT9</accession>
<name>A0A3D8QPT9_9HELO</name>
<keyword evidence="3" id="KW-1185">Reference proteome</keyword>
<gene>
    <name evidence="2" type="ORF">BP6252_11342</name>
</gene>
<feature type="compositionally biased region" description="Basic and acidic residues" evidence="1">
    <location>
        <begin position="49"/>
        <end position="58"/>
    </location>
</feature>
<reference evidence="2 3" key="1">
    <citation type="journal article" date="2018" name="IMA Fungus">
        <title>IMA Genome-F 9: Draft genome sequence of Annulohypoxylon stygium, Aspergillus mulundensis, Berkeleyomyces basicola (syn. Thielaviopsis basicola), Ceratocystis smalleyi, two Cercospora beticola strains, Coleophoma cylindrospora, Fusarium fracticaudum, Phialophora cf. hyalina, and Morchella septimelata.</title>
        <authorList>
            <person name="Wingfield B.D."/>
            <person name="Bills G.F."/>
            <person name="Dong Y."/>
            <person name="Huang W."/>
            <person name="Nel W.J."/>
            <person name="Swalarsk-Parry B.S."/>
            <person name="Vaghefi N."/>
            <person name="Wilken P.M."/>
            <person name="An Z."/>
            <person name="de Beer Z.W."/>
            <person name="De Vos L."/>
            <person name="Chen L."/>
            <person name="Duong T.A."/>
            <person name="Gao Y."/>
            <person name="Hammerbacher A."/>
            <person name="Kikkert J.R."/>
            <person name="Li Y."/>
            <person name="Li H."/>
            <person name="Li K."/>
            <person name="Li Q."/>
            <person name="Liu X."/>
            <person name="Ma X."/>
            <person name="Naidoo K."/>
            <person name="Pethybridge S.J."/>
            <person name="Sun J."/>
            <person name="Steenkamp E.T."/>
            <person name="van der Nest M.A."/>
            <person name="van Wyk S."/>
            <person name="Wingfield M.J."/>
            <person name="Xiong C."/>
            <person name="Yue Q."/>
            <person name="Zhang X."/>
        </authorList>
    </citation>
    <scope>NUCLEOTIDE SEQUENCE [LARGE SCALE GENOMIC DNA]</scope>
    <source>
        <strain evidence="2 3">BP6252</strain>
    </source>
</reference>
<feature type="region of interest" description="Disordered" evidence="1">
    <location>
        <begin position="48"/>
        <end position="76"/>
    </location>
</feature>
<evidence type="ECO:0000313" key="2">
    <source>
        <dbReference type="EMBL" id="RDW63797.1"/>
    </source>
</evidence>
<evidence type="ECO:0000256" key="1">
    <source>
        <dbReference type="SAM" id="MobiDB-lite"/>
    </source>
</evidence>
<sequence>MADFTLPLECTLEDIDWPIWDSAFDVTAAISPISNFPQVRTPLGCGPDHPAHIDDVTEHISSSNSESRDASTGNLFKAPYPSPANSVNETFSSRSLDFFSAGHTSGSTMALGVEPQAEHGPGALFSFSSRIPPFVTCEPNVETTSAPSDRCILQCHINLTNQLTELAKFHVNSSSVTLDVLLNLDDDVSKARDTVLGCPFCLVTPRSAQTLMLLTMVVGDLLSLSERSCATFMVNTTTASSPSSKSSHFISRPPDPLSSTMCPLTVGEIQLDETLKGYFARCLISMYLNRQLLVVQQLSQRLGGGHKENVSLKITQELLGDVLRRIECFVAFMTLKGARKIRPVY</sequence>
<protein>
    <recommendedName>
        <fullName evidence="4">Aflatoxin regulatory protein domain-containing protein</fullName>
    </recommendedName>
</protein>
<comment type="caution">
    <text evidence="2">The sequence shown here is derived from an EMBL/GenBank/DDBJ whole genome shotgun (WGS) entry which is preliminary data.</text>
</comment>
<dbReference type="EMBL" id="PDLM01000013">
    <property type="protein sequence ID" value="RDW63797.1"/>
    <property type="molecule type" value="Genomic_DNA"/>
</dbReference>
<feature type="compositionally biased region" description="Polar residues" evidence="1">
    <location>
        <begin position="59"/>
        <end position="74"/>
    </location>
</feature>
<evidence type="ECO:0000313" key="3">
    <source>
        <dbReference type="Proteomes" id="UP000256645"/>
    </source>
</evidence>
<proteinExistence type="predicted"/>
<evidence type="ECO:0008006" key="4">
    <source>
        <dbReference type="Google" id="ProtNLM"/>
    </source>
</evidence>
<dbReference type="OrthoDB" id="5069333at2759"/>